<dbReference type="GO" id="GO:0016139">
    <property type="term" value="P:glycoside catabolic process"/>
    <property type="evidence" value="ECO:0007669"/>
    <property type="project" value="TreeGrafter"/>
</dbReference>
<keyword evidence="4" id="KW-0378">Hydrolase</keyword>
<dbReference type="InterPro" id="IPR017853">
    <property type="entry name" value="GH"/>
</dbReference>
<dbReference type="GO" id="GO:0006004">
    <property type="term" value="P:fucose metabolic process"/>
    <property type="evidence" value="ECO:0007669"/>
    <property type="project" value="TreeGrafter"/>
</dbReference>
<dbReference type="InterPro" id="IPR057739">
    <property type="entry name" value="Glyco_hydro_29_N"/>
</dbReference>
<reference evidence="9" key="1">
    <citation type="journal article" date="2014" name="Science">
        <title>Ancient hybridizations among the ancestral genomes of bread wheat.</title>
        <authorList>
            <consortium name="International Wheat Genome Sequencing Consortium,"/>
            <person name="Marcussen T."/>
            <person name="Sandve S.R."/>
            <person name="Heier L."/>
            <person name="Spannagl M."/>
            <person name="Pfeifer M."/>
            <person name="Jakobsen K.S."/>
            <person name="Wulff B.B."/>
            <person name="Steuernagel B."/>
            <person name="Mayer K.F."/>
            <person name="Olsen O.A."/>
        </authorList>
    </citation>
    <scope>NUCLEOTIDE SEQUENCE [LARGE SCALE GENOMIC DNA]</scope>
    <source>
        <strain evidence="9">cv. AL8/78</strain>
    </source>
</reference>
<sequence length="300" mass="33214">MGGGPSMSLLCYYCLVFVAGVVAAAGAGTSVPPPLPVLPIPTAAQLAWQRREVIMFFHFGMNTFTDVERGTGAENPALFAPAALNATQWMDAAAAAGASLAILVAKHHDGFCLWPSAYTAHSVRASPWRAGNGDVVGEFTAAARARGVDAGLYLSPWDLHDRRYGQEVAYNEYYMAQLHELLTRSVPERACTCIRTSSARPAIADISLLRVQVREGVGDLVRRQQGDQRDQDDVPFPGVVRHGEAAAGLHQHLLRRRPRHPVGRRREGLRRHHLLVRRQPILHNHRQRRHREVRTHIHPT</sequence>
<dbReference type="GO" id="GO:0005764">
    <property type="term" value="C:lysosome"/>
    <property type="evidence" value="ECO:0007669"/>
    <property type="project" value="TreeGrafter"/>
</dbReference>
<evidence type="ECO:0000256" key="5">
    <source>
        <dbReference type="ARBA" id="ARBA00023295"/>
    </source>
</evidence>
<protein>
    <recommendedName>
        <fullName evidence="2">alpha-L-fucosidase</fullName>
        <ecNumber evidence="2">3.2.1.51</ecNumber>
    </recommendedName>
</protein>
<name>A0A453LCT0_AEGTS</name>
<dbReference type="InterPro" id="IPR000933">
    <property type="entry name" value="Glyco_hydro_29"/>
</dbReference>
<evidence type="ECO:0000256" key="6">
    <source>
        <dbReference type="SAM" id="SignalP"/>
    </source>
</evidence>
<organism evidence="8 9">
    <name type="scientific">Aegilops tauschii subsp. strangulata</name>
    <name type="common">Goatgrass</name>
    <dbReference type="NCBI Taxonomy" id="200361"/>
    <lineage>
        <taxon>Eukaryota</taxon>
        <taxon>Viridiplantae</taxon>
        <taxon>Streptophyta</taxon>
        <taxon>Embryophyta</taxon>
        <taxon>Tracheophyta</taxon>
        <taxon>Spermatophyta</taxon>
        <taxon>Magnoliopsida</taxon>
        <taxon>Liliopsida</taxon>
        <taxon>Poales</taxon>
        <taxon>Poaceae</taxon>
        <taxon>BOP clade</taxon>
        <taxon>Pooideae</taxon>
        <taxon>Triticodae</taxon>
        <taxon>Triticeae</taxon>
        <taxon>Triticinae</taxon>
        <taxon>Aegilops</taxon>
    </lineage>
</organism>
<reference evidence="8" key="3">
    <citation type="journal article" date="2017" name="Nature">
        <title>Genome sequence of the progenitor of the wheat D genome Aegilops tauschii.</title>
        <authorList>
            <person name="Luo M.C."/>
            <person name="Gu Y.Q."/>
            <person name="Puiu D."/>
            <person name="Wang H."/>
            <person name="Twardziok S.O."/>
            <person name="Deal K.R."/>
            <person name="Huo N."/>
            <person name="Zhu T."/>
            <person name="Wang L."/>
            <person name="Wang Y."/>
            <person name="McGuire P.E."/>
            <person name="Liu S."/>
            <person name="Long H."/>
            <person name="Ramasamy R.K."/>
            <person name="Rodriguez J.C."/>
            <person name="Van S.L."/>
            <person name="Yuan L."/>
            <person name="Wang Z."/>
            <person name="Xia Z."/>
            <person name="Xiao L."/>
            <person name="Anderson O.D."/>
            <person name="Ouyang S."/>
            <person name="Liang Y."/>
            <person name="Zimin A.V."/>
            <person name="Pertea G."/>
            <person name="Qi P."/>
            <person name="Bennetzen J.L."/>
            <person name="Dai X."/>
            <person name="Dawson M.W."/>
            <person name="Muller H.G."/>
            <person name="Kugler K."/>
            <person name="Rivarola-Duarte L."/>
            <person name="Spannagl M."/>
            <person name="Mayer K.F.X."/>
            <person name="Lu F.H."/>
            <person name="Bevan M.W."/>
            <person name="Leroy P."/>
            <person name="Li P."/>
            <person name="You F.M."/>
            <person name="Sun Q."/>
            <person name="Liu Z."/>
            <person name="Lyons E."/>
            <person name="Wicker T."/>
            <person name="Salzberg S.L."/>
            <person name="Devos K.M."/>
            <person name="Dvorak J."/>
        </authorList>
    </citation>
    <scope>NUCLEOTIDE SEQUENCE [LARGE SCALE GENOMIC DNA]</scope>
    <source>
        <strain evidence="8">cv. AL8/78</strain>
    </source>
</reference>
<evidence type="ECO:0000313" key="8">
    <source>
        <dbReference type="EnsemblPlants" id="AET5Gv20716700.1"/>
    </source>
</evidence>
<dbReference type="PANTHER" id="PTHR10030">
    <property type="entry name" value="ALPHA-L-FUCOSIDASE"/>
    <property type="match status" value="1"/>
</dbReference>
<dbReference type="Pfam" id="PF01120">
    <property type="entry name" value="Alpha_L_fucos"/>
    <property type="match status" value="1"/>
</dbReference>
<evidence type="ECO:0000256" key="3">
    <source>
        <dbReference type="ARBA" id="ARBA00022729"/>
    </source>
</evidence>
<dbReference type="Gene3D" id="3.20.20.80">
    <property type="entry name" value="Glycosidases"/>
    <property type="match status" value="1"/>
</dbReference>
<dbReference type="PANTHER" id="PTHR10030:SF44">
    <property type="entry name" value="ALPHA-L-FUCOSIDASE"/>
    <property type="match status" value="1"/>
</dbReference>
<dbReference type="AlphaFoldDB" id="A0A453LCT0"/>
<dbReference type="Gramene" id="AET5Gv20716700.1">
    <property type="protein sequence ID" value="AET5Gv20716700.1"/>
    <property type="gene ID" value="AET5Gv20716700"/>
</dbReference>
<dbReference type="GO" id="GO:0004560">
    <property type="term" value="F:alpha-L-fucosidase activity"/>
    <property type="evidence" value="ECO:0007669"/>
    <property type="project" value="UniProtKB-EC"/>
</dbReference>
<feature type="signal peptide" evidence="6">
    <location>
        <begin position="1"/>
        <end position="23"/>
    </location>
</feature>
<reference evidence="9" key="2">
    <citation type="journal article" date="2017" name="Nat. Plants">
        <title>The Aegilops tauschii genome reveals multiple impacts of transposons.</title>
        <authorList>
            <person name="Zhao G."/>
            <person name="Zou C."/>
            <person name="Li K."/>
            <person name="Wang K."/>
            <person name="Li T."/>
            <person name="Gao L."/>
            <person name="Zhang X."/>
            <person name="Wang H."/>
            <person name="Yang Z."/>
            <person name="Liu X."/>
            <person name="Jiang W."/>
            <person name="Mao L."/>
            <person name="Kong X."/>
            <person name="Jiao Y."/>
            <person name="Jia J."/>
        </authorList>
    </citation>
    <scope>NUCLEOTIDE SEQUENCE [LARGE SCALE GENOMIC DNA]</scope>
    <source>
        <strain evidence="9">cv. AL8/78</strain>
    </source>
</reference>
<feature type="chain" id="PRO_5018998589" description="alpha-L-fucosidase" evidence="6">
    <location>
        <begin position="24"/>
        <end position="300"/>
    </location>
</feature>
<evidence type="ECO:0000256" key="2">
    <source>
        <dbReference type="ARBA" id="ARBA00012662"/>
    </source>
</evidence>
<dbReference type="Proteomes" id="UP000015105">
    <property type="component" value="Chromosome 5D"/>
</dbReference>
<dbReference type="SUPFAM" id="SSF51445">
    <property type="entry name" value="(Trans)glycosidases"/>
    <property type="match status" value="1"/>
</dbReference>
<keyword evidence="3 6" id="KW-0732">Signal</keyword>
<comment type="similarity">
    <text evidence="1">Belongs to the glycosyl hydrolase 29 family.</text>
</comment>
<dbReference type="EnsemblPlants" id="AET5Gv20716700.1">
    <property type="protein sequence ID" value="AET5Gv20716700.1"/>
    <property type="gene ID" value="AET5Gv20716700"/>
</dbReference>
<evidence type="ECO:0000259" key="7">
    <source>
        <dbReference type="Pfam" id="PF01120"/>
    </source>
</evidence>
<keyword evidence="9" id="KW-1185">Reference proteome</keyword>
<evidence type="ECO:0000313" key="9">
    <source>
        <dbReference type="Proteomes" id="UP000015105"/>
    </source>
</evidence>
<evidence type="ECO:0000256" key="1">
    <source>
        <dbReference type="ARBA" id="ARBA00007951"/>
    </source>
</evidence>
<reference evidence="8" key="5">
    <citation type="journal article" date="2021" name="G3 (Bethesda)">
        <title>Aegilops tauschii genome assembly Aet v5.0 features greater sequence contiguity and improved annotation.</title>
        <authorList>
            <person name="Wang L."/>
            <person name="Zhu T."/>
            <person name="Rodriguez J.C."/>
            <person name="Deal K.R."/>
            <person name="Dubcovsky J."/>
            <person name="McGuire P.E."/>
            <person name="Lux T."/>
            <person name="Spannagl M."/>
            <person name="Mayer K.F.X."/>
            <person name="Baldrich P."/>
            <person name="Meyers B.C."/>
            <person name="Huo N."/>
            <person name="Gu Y.Q."/>
            <person name="Zhou H."/>
            <person name="Devos K.M."/>
            <person name="Bennetzen J.L."/>
            <person name="Unver T."/>
            <person name="Budak H."/>
            <person name="Gulick P.J."/>
            <person name="Galiba G."/>
            <person name="Kalapos B."/>
            <person name="Nelson D.R."/>
            <person name="Li P."/>
            <person name="You F.M."/>
            <person name="Luo M.C."/>
            <person name="Dvorak J."/>
        </authorList>
    </citation>
    <scope>NUCLEOTIDE SEQUENCE [LARGE SCALE GENOMIC DNA]</scope>
    <source>
        <strain evidence="8">cv. AL8/78</strain>
    </source>
</reference>
<dbReference type="EC" id="3.2.1.51" evidence="2"/>
<reference evidence="8" key="4">
    <citation type="submission" date="2019-03" db="UniProtKB">
        <authorList>
            <consortium name="EnsemblPlants"/>
        </authorList>
    </citation>
    <scope>IDENTIFICATION</scope>
</reference>
<feature type="domain" description="Glycoside hydrolase family 29 N-terminal" evidence="7">
    <location>
        <begin position="77"/>
        <end position="184"/>
    </location>
</feature>
<dbReference type="SMART" id="SM00812">
    <property type="entry name" value="Alpha_L_fucos"/>
    <property type="match status" value="1"/>
</dbReference>
<accession>A0A453LCT0</accession>
<evidence type="ECO:0000256" key="4">
    <source>
        <dbReference type="ARBA" id="ARBA00022801"/>
    </source>
</evidence>
<keyword evidence="5" id="KW-0326">Glycosidase</keyword>
<proteinExistence type="inferred from homology"/>